<dbReference type="PANTHER" id="PTHR33164">
    <property type="entry name" value="TRANSCRIPTIONAL REGULATOR, MARR FAMILY"/>
    <property type="match status" value="1"/>
</dbReference>
<protein>
    <submittedName>
        <fullName evidence="2">MarR family transcriptional regulator</fullName>
    </submittedName>
</protein>
<dbReference type="InterPro" id="IPR036388">
    <property type="entry name" value="WH-like_DNA-bd_sf"/>
</dbReference>
<dbReference type="PANTHER" id="PTHR33164:SF89">
    <property type="entry name" value="MARR FAMILY REGULATORY PROTEIN"/>
    <property type="match status" value="1"/>
</dbReference>
<proteinExistence type="predicted"/>
<reference evidence="2 3" key="1">
    <citation type="submission" date="2019-07" db="EMBL/GenBank/DDBJ databases">
        <title>Whole genome shotgun sequence of Rhodospirillum oryzae NBRC 107573.</title>
        <authorList>
            <person name="Hosoyama A."/>
            <person name="Uohara A."/>
            <person name="Ohji S."/>
            <person name="Ichikawa N."/>
        </authorList>
    </citation>
    <scope>NUCLEOTIDE SEQUENCE [LARGE SCALE GENOMIC DNA]</scope>
    <source>
        <strain evidence="2 3">NBRC 107573</strain>
    </source>
</reference>
<dbReference type="InterPro" id="IPR000835">
    <property type="entry name" value="HTH_MarR-typ"/>
</dbReference>
<dbReference type="InterPro" id="IPR039422">
    <property type="entry name" value="MarR/SlyA-like"/>
</dbReference>
<dbReference type="EMBL" id="BJZO01000026">
    <property type="protein sequence ID" value="GEO81085.1"/>
    <property type="molecule type" value="Genomic_DNA"/>
</dbReference>
<dbReference type="OrthoDB" id="5522755at2"/>
<dbReference type="GO" id="GO:0003700">
    <property type="term" value="F:DNA-binding transcription factor activity"/>
    <property type="evidence" value="ECO:0007669"/>
    <property type="project" value="InterPro"/>
</dbReference>
<keyword evidence="3" id="KW-1185">Reference proteome</keyword>
<evidence type="ECO:0000313" key="3">
    <source>
        <dbReference type="Proteomes" id="UP000321567"/>
    </source>
</evidence>
<gene>
    <name evidence="2" type="ORF">ROR02_12160</name>
</gene>
<organism evidence="2 3">
    <name type="scientific">Pararhodospirillum oryzae</name>
    <dbReference type="NCBI Taxonomy" id="478448"/>
    <lineage>
        <taxon>Bacteria</taxon>
        <taxon>Pseudomonadati</taxon>
        <taxon>Pseudomonadota</taxon>
        <taxon>Alphaproteobacteria</taxon>
        <taxon>Rhodospirillales</taxon>
        <taxon>Rhodospirillaceae</taxon>
        <taxon>Pararhodospirillum</taxon>
    </lineage>
</organism>
<dbReference type="Gene3D" id="1.10.10.10">
    <property type="entry name" value="Winged helix-like DNA-binding domain superfamily/Winged helix DNA-binding domain"/>
    <property type="match status" value="1"/>
</dbReference>
<dbReference type="Pfam" id="PF12802">
    <property type="entry name" value="MarR_2"/>
    <property type="match status" value="1"/>
</dbReference>
<comment type="caution">
    <text evidence="2">The sequence shown here is derived from an EMBL/GenBank/DDBJ whole genome shotgun (WGS) entry which is preliminary data.</text>
</comment>
<dbReference type="InterPro" id="IPR036390">
    <property type="entry name" value="WH_DNA-bd_sf"/>
</dbReference>
<dbReference type="SMART" id="SM00347">
    <property type="entry name" value="HTH_MARR"/>
    <property type="match status" value="1"/>
</dbReference>
<dbReference type="Proteomes" id="UP000321567">
    <property type="component" value="Unassembled WGS sequence"/>
</dbReference>
<dbReference type="SUPFAM" id="SSF46785">
    <property type="entry name" value="Winged helix' DNA-binding domain"/>
    <property type="match status" value="1"/>
</dbReference>
<evidence type="ECO:0000313" key="2">
    <source>
        <dbReference type="EMBL" id="GEO81085.1"/>
    </source>
</evidence>
<dbReference type="GO" id="GO:0006950">
    <property type="term" value="P:response to stress"/>
    <property type="evidence" value="ECO:0007669"/>
    <property type="project" value="TreeGrafter"/>
</dbReference>
<name>A0A512H6I3_9PROT</name>
<sequence length="151" mass="16528">MKHSCTSRAVAELLTQVGRLAHSRGFTGGLNPAQWMALRYFSQANESVATVMKFAEHYGSSRGTASQSISALVRKGYLARQPSRGKKSSHVLALTEAGRALIAQDPINHLIDGIEGLPDSKKPVFAESLEFLIRYLFETDRDHGDALEPSE</sequence>
<evidence type="ECO:0000259" key="1">
    <source>
        <dbReference type="SMART" id="SM00347"/>
    </source>
</evidence>
<accession>A0A512H6I3</accession>
<dbReference type="AlphaFoldDB" id="A0A512H6I3"/>
<feature type="domain" description="HTH marR-type" evidence="1">
    <location>
        <begin position="23"/>
        <end position="122"/>
    </location>
</feature>
<dbReference type="RefSeq" id="WP_147163126.1">
    <property type="nucleotide sequence ID" value="NZ_BJZO01000026.1"/>
</dbReference>